<feature type="region of interest" description="Disordered" evidence="1">
    <location>
        <begin position="26"/>
        <end position="47"/>
    </location>
</feature>
<evidence type="ECO:0000256" key="1">
    <source>
        <dbReference type="SAM" id="MobiDB-lite"/>
    </source>
</evidence>
<evidence type="ECO:0000313" key="2">
    <source>
        <dbReference type="EMBL" id="AFV89277.1"/>
    </source>
</evidence>
<name>K7S3W0_ACIA4</name>
<dbReference type="AlphaFoldDB" id="K7S3W0"/>
<reference evidence="2 3" key="1">
    <citation type="journal article" date="2012" name="BMC Genomics">
        <title>The genome sequence of Propionibacterium acidipropionici provides insights into its biotechnological and industrial potential.</title>
        <authorList>
            <person name="Parizzi L.P."/>
            <person name="Grassi M.C."/>
            <person name="Llerena L.A."/>
            <person name="Carazzolle M.F."/>
            <person name="Queiroz V.L."/>
            <person name="Lunardi I."/>
            <person name="Zeidler A.F."/>
            <person name="Teixeira P.J."/>
            <person name="Mieczkowski P."/>
            <person name="Rincones J."/>
            <person name="Pereira G.A."/>
        </authorList>
    </citation>
    <scope>NUCLEOTIDE SEQUENCE [LARGE SCALE GENOMIC DNA]</scope>
    <source>
        <strain evidence="3">ATCC 4875 / DSM 20272 / JCM 6432 / NBRC 12425 / NCIMB 8070</strain>
    </source>
</reference>
<evidence type="ECO:0000313" key="3">
    <source>
        <dbReference type="Proteomes" id="UP000000214"/>
    </source>
</evidence>
<feature type="region of interest" description="Disordered" evidence="1">
    <location>
        <begin position="71"/>
        <end position="126"/>
    </location>
</feature>
<gene>
    <name evidence="2" type="ordered locus">PACID_14630</name>
</gene>
<dbReference type="EMBL" id="CP003493">
    <property type="protein sequence ID" value="AFV89277.1"/>
    <property type="molecule type" value="Genomic_DNA"/>
</dbReference>
<sequence length="126" mass="13669">MAAPTPEEAVEAARQAEQRRLEAVRTLAEARQHADESQAAAKQERADLEARLARQIGETERAVRKAWKSALSAGWTPTELHKIGFQSPGKPTRRRRDSGSSARAENGSDDEQHSAPDLASQASDAA</sequence>
<protein>
    <submittedName>
        <fullName evidence="2">Uncharacterized protein</fullName>
    </submittedName>
</protein>
<dbReference type="STRING" id="1171373.PACID_14630"/>
<dbReference type="Proteomes" id="UP000000214">
    <property type="component" value="Chromosome"/>
</dbReference>
<proteinExistence type="predicted"/>
<dbReference type="PATRIC" id="fig|1171373.8.peg.1451"/>
<accession>K7S3W0</accession>
<dbReference type="KEGG" id="pbo:PACID_14630"/>
<organism evidence="2 3">
    <name type="scientific">Acidipropionibacterium acidipropionici (strain ATCC 4875 / DSM 20272 / JCM 6432 / NBRC 12425 / NCIMB 8070 / 4)</name>
    <name type="common">Propionibacterium acidipropionici</name>
    <dbReference type="NCBI Taxonomy" id="1171373"/>
    <lineage>
        <taxon>Bacteria</taxon>
        <taxon>Bacillati</taxon>
        <taxon>Actinomycetota</taxon>
        <taxon>Actinomycetes</taxon>
        <taxon>Propionibacteriales</taxon>
        <taxon>Propionibacteriaceae</taxon>
        <taxon>Acidipropionibacterium</taxon>
    </lineage>
</organism>
<dbReference type="RefSeq" id="WP_015070184.1">
    <property type="nucleotide sequence ID" value="NC_019395.1"/>
</dbReference>
<dbReference type="HOGENOM" id="CLU_158419_0_0_11"/>